<dbReference type="SUPFAM" id="SSF51905">
    <property type="entry name" value="FAD/NAD(P)-binding domain"/>
    <property type="match status" value="1"/>
</dbReference>
<dbReference type="PANTHER" id="PTHR43098">
    <property type="entry name" value="L-ORNITHINE N(5)-MONOOXYGENASE-RELATED"/>
    <property type="match status" value="1"/>
</dbReference>
<evidence type="ECO:0000256" key="6">
    <source>
        <dbReference type="ARBA" id="ARBA00023002"/>
    </source>
</evidence>
<name>A0A9P4J4D3_9PEZI</name>
<dbReference type="OrthoDB" id="66881at2759"/>
<comment type="caution">
    <text evidence="8">The sequence shown here is derived from an EMBL/GenBank/DDBJ whole genome shotgun (WGS) entry which is preliminary data.</text>
</comment>
<sequence>MPLHKTQQLNPAIENPSSHFDMKVLQQKYQEERDKRLRHSRGLNQYRTINGEFSHMLRDPFAVCPVERAISRDDHCDVVIIGGGYGAQLMAIELLKVGIHNIRIIEKGTDFGGTWYWNRYPGAQCDIESYVYMPLLDDTGYIPSRKYAGGRELLRYSHLLGEKYGLYEHAYFQTEVHHMTWNDCLSLWRVETDRGDEIHARFVIPAAGPLHHPKLPDLPGLGSFQGHTFHTSRWDFDYTGGHPTDDPETLWKLQNKRVGVIGTGATAVQIIPHLGQWAEHLYVFQRTPSSIDVRNNQATDPNWVMSLNPGWHETRKNNFNTVVNGGRAEVDLVADAWTDTIGRLTNRGAKRDAQATKERRQQLDFEKMEQVRHRVDTIVQDPETAEKLKPWYNQFCKRPCFHDEYLPVFNRPNVSLIDTQGVGVERITPSGVVAGGKEFNLDCLIFATGFQLYTDWTFNPSVEVQGRNGLRLASKWADGMSTFHGHSSRGFPNFFFIQNAQAAISPNFLHVTGFQGQHISYIIKKCLDMGATSVEPTQEAEDAWVREIIQSRAKTREFRQSCTPGYYNHEGESSKVLSTQASHGEGALAWMEKLRNWRKMDDLNGLELHYRYGNGSADEKSVQ</sequence>
<proteinExistence type="inferred from homology"/>
<dbReference type="Gene3D" id="3.50.50.60">
    <property type="entry name" value="FAD/NAD(P)-binding domain"/>
    <property type="match status" value="2"/>
</dbReference>
<dbReference type="InterPro" id="IPR050775">
    <property type="entry name" value="FAD-binding_Monooxygenases"/>
</dbReference>
<evidence type="ECO:0000256" key="4">
    <source>
        <dbReference type="ARBA" id="ARBA00022827"/>
    </source>
</evidence>
<keyword evidence="5" id="KW-0521">NADP</keyword>
<comment type="similarity">
    <text evidence="2">Belongs to the FAD-binding monooxygenase family.</text>
</comment>
<accession>A0A9P4J4D3</accession>
<keyword evidence="4" id="KW-0274">FAD</keyword>
<evidence type="ECO:0000256" key="5">
    <source>
        <dbReference type="ARBA" id="ARBA00022857"/>
    </source>
</evidence>
<dbReference type="GO" id="GO:0004497">
    <property type="term" value="F:monooxygenase activity"/>
    <property type="evidence" value="ECO:0007669"/>
    <property type="project" value="UniProtKB-KW"/>
</dbReference>
<dbReference type="EMBL" id="ML996087">
    <property type="protein sequence ID" value="KAF2152149.1"/>
    <property type="molecule type" value="Genomic_DNA"/>
</dbReference>
<gene>
    <name evidence="8" type="ORF">K461DRAFT_257705</name>
</gene>
<dbReference type="AlphaFoldDB" id="A0A9P4J4D3"/>
<dbReference type="Pfam" id="PF13738">
    <property type="entry name" value="Pyr_redox_3"/>
    <property type="match status" value="1"/>
</dbReference>
<dbReference type="InterPro" id="IPR036188">
    <property type="entry name" value="FAD/NAD-bd_sf"/>
</dbReference>
<comment type="cofactor">
    <cofactor evidence="1">
        <name>FAD</name>
        <dbReference type="ChEBI" id="CHEBI:57692"/>
    </cofactor>
</comment>
<evidence type="ECO:0000313" key="8">
    <source>
        <dbReference type="EMBL" id="KAF2152149.1"/>
    </source>
</evidence>
<evidence type="ECO:0000313" key="9">
    <source>
        <dbReference type="Proteomes" id="UP000799439"/>
    </source>
</evidence>
<evidence type="ECO:0000256" key="2">
    <source>
        <dbReference type="ARBA" id="ARBA00010139"/>
    </source>
</evidence>
<evidence type="ECO:0000256" key="7">
    <source>
        <dbReference type="ARBA" id="ARBA00023033"/>
    </source>
</evidence>
<organism evidence="8 9">
    <name type="scientific">Myriangium duriaei CBS 260.36</name>
    <dbReference type="NCBI Taxonomy" id="1168546"/>
    <lineage>
        <taxon>Eukaryota</taxon>
        <taxon>Fungi</taxon>
        <taxon>Dikarya</taxon>
        <taxon>Ascomycota</taxon>
        <taxon>Pezizomycotina</taxon>
        <taxon>Dothideomycetes</taxon>
        <taxon>Dothideomycetidae</taxon>
        <taxon>Myriangiales</taxon>
        <taxon>Myriangiaceae</taxon>
        <taxon>Myriangium</taxon>
    </lineage>
</organism>
<keyword evidence="3" id="KW-0285">Flavoprotein</keyword>
<evidence type="ECO:0000256" key="1">
    <source>
        <dbReference type="ARBA" id="ARBA00001974"/>
    </source>
</evidence>
<keyword evidence="9" id="KW-1185">Reference proteome</keyword>
<protein>
    <submittedName>
        <fullName evidence="8">FAD/NAD(P)-binding domain-containing protein</fullName>
    </submittedName>
</protein>
<reference evidence="8" key="1">
    <citation type="journal article" date="2020" name="Stud. Mycol.">
        <title>101 Dothideomycetes genomes: a test case for predicting lifestyles and emergence of pathogens.</title>
        <authorList>
            <person name="Haridas S."/>
            <person name="Albert R."/>
            <person name="Binder M."/>
            <person name="Bloem J."/>
            <person name="Labutti K."/>
            <person name="Salamov A."/>
            <person name="Andreopoulos B."/>
            <person name="Baker S."/>
            <person name="Barry K."/>
            <person name="Bills G."/>
            <person name="Bluhm B."/>
            <person name="Cannon C."/>
            <person name="Castanera R."/>
            <person name="Culley D."/>
            <person name="Daum C."/>
            <person name="Ezra D."/>
            <person name="Gonzalez J."/>
            <person name="Henrissat B."/>
            <person name="Kuo A."/>
            <person name="Liang C."/>
            <person name="Lipzen A."/>
            <person name="Lutzoni F."/>
            <person name="Magnuson J."/>
            <person name="Mondo S."/>
            <person name="Nolan M."/>
            <person name="Ohm R."/>
            <person name="Pangilinan J."/>
            <person name="Park H.-J."/>
            <person name="Ramirez L."/>
            <person name="Alfaro M."/>
            <person name="Sun H."/>
            <person name="Tritt A."/>
            <person name="Yoshinaga Y."/>
            <person name="Zwiers L.-H."/>
            <person name="Turgeon B."/>
            <person name="Goodwin S."/>
            <person name="Spatafora J."/>
            <person name="Crous P."/>
            <person name="Grigoriev I."/>
        </authorList>
    </citation>
    <scope>NUCLEOTIDE SEQUENCE</scope>
    <source>
        <strain evidence="8">CBS 260.36</strain>
    </source>
</reference>
<dbReference type="Proteomes" id="UP000799439">
    <property type="component" value="Unassembled WGS sequence"/>
</dbReference>
<evidence type="ECO:0000256" key="3">
    <source>
        <dbReference type="ARBA" id="ARBA00022630"/>
    </source>
</evidence>
<keyword evidence="6" id="KW-0560">Oxidoreductase</keyword>
<keyword evidence="7" id="KW-0503">Monooxygenase</keyword>
<dbReference type="PANTHER" id="PTHR43098:SF4">
    <property type="entry name" value="BLR3857 PROTEIN"/>
    <property type="match status" value="1"/>
</dbReference>